<evidence type="ECO:0000313" key="2">
    <source>
        <dbReference type="Proteomes" id="UP000028002"/>
    </source>
</evidence>
<dbReference type="SUPFAM" id="SSF50156">
    <property type="entry name" value="PDZ domain-like"/>
    <property type="match status" value="1"/>
</dbReference>
<dbReference type="InterPro" id="IPR036034">
    <property type="entry name" value="PDZ_sf"/>
</dbReference>
<organism evidence="1 2">
    <name type="scientific">Photorhabdus temperata subsp. temperata Meg1</name>
    <dbReference type="NCBI Taxonomy" id="1393735"/>
    <lineage>
        <taxon>Bacteria</taxon>
        <taxon>Pseudomonadati</taxon>
        <taxon>Pseudomonadota</taxon>
        <taxon>Gammaproteobacteria</taxon>
        <taxon>Enterobacterales</taxon>
        <taxon>Morganellaceae</taxon>
        <taxon>Photorhabdus</taxon>
    </lineage>
</organism>
<dbReference type="AlphaFoldDB" id="A0A081RWR0"/>
<dbReference type="EMBL" id="JGVH01000036">
    <property type="protein sequence ID" value="KER03113.1"/>
    <property type="molecule type" value="Genomic_DNA"/>
</dbReference>
<accession>A0A081RWR0</accession>
<dbReference type="InterPro" id="IPR001969">
    <property type="entry name" value="Aspartic_peptidase_AS"/>
</dbReference>
<dbReference type="InterPro" id="IPR021109">
    <property type="entry name" value="Peptidase_aspartic_dom_sf"/>
</dbReference>
<dbReference type="PROSITE" id="PS00141">
    <property type="entry name" value="ASP_PROTEASE"/>
    <property type="match status" value="1"/>
</dbReference>
<proteinExistence type="predicted"/>
<name>A0A081RWR0_PHOTE</name>
<reference evidence="1 2" key="1">
    <citation type="submission" date="2014-03" db="EMBL/GenBank/DDBJ databases">
        <title>Draft Genome of Photorhabdus temperata Meg1.</title>
        <authorList>
            <person name="Hurst S.G.IV."/>
            <person name="Morris K."/>
            <person name="Thomas K."/>
            <person name="Tisa L.S."/>
        </authorList>
    </citation>
    <scope>NUCLEOTIDE SEQUENCE [LARGE SCALE GENOMIC DNA]</scope>
    <source>
        <strain evidence="1 2">Meg1</strain>
    </source>
</reference>
<dbReference type="Gene3D" id="2.30.42.10">
    <property type="match status" value="1"/>
</dbReference>
<keyword evidence="1" id="KW-0378">Hydrolase</keyword>
<dbReference type="Gene3D" id="2.40.70.10">
    <property type="entry name" value="Acid Proteases"/>
    <property type="match status" value="2"/>
</dbReference>
<dbReference type="InterPro" id="IPR034122">
    <property type="entry name" value="Retropepsin-like_bacterial"/>
</dbReference>
<dbReference type="PATRIC" id="fig|1393735.3.peg.2303"/>
<dbReference type="PROSITE" id="PS51257">
    <property type="entry name" value="PROKAR_LIPOPROTEIN"/>
    <property type="match status" value="1"/>
</dbReference>
<dbReference type="Pfam" id="PF13650">
    <property type="entry name" value="Asp_protease_2"/>
    <property type="match status" value="1"/>
</dbReference>
<evidence type="ECO:0000313" key="1">
    <source>
        <dbReference type="EMBL" id="KER03113.1"/>
    </source>
</evidence>
<dbReference type="Proteomes" id="UP000028002">
    <property type="component" value="Unassembled WGS sequence"/>
</dbReference>
<dbReference type="CDD" id="cd05483">
    <property type="entry name" value="retropepsin_like_bacteria"/>
    <property type="match status" value="1"/>
</dbReference>
<protein>
    <submittedName>
        <fullName evidence="1">Aspartyl protease</fullName>
    </submittedName>
</protein>
<sequence length="398" mass="45331">MKKQSKITCQALITAGLLTLITGCSHIEKRHIPEENKPVLSTKLNIYQPTTIIVPVTISGKKYQFLLDTGASYTFIDNELAKTLTEITPESNIPVTFHHMLSDGLITTSEKRLHKDELTLWQPLAITIGNYSVPASDPWIGIDMNLFNQSIGQKLDGILGIDTFRQLNWEVNNLNHTLTIWRHAPSILNYQQCEPYSDSYGKSPAIQVSNVIFNIDTGADYSYVSQEFIEYLKKDHKDKISEGINVKYASASGLASGKEYLIDGFYLQQLPVGRLRVSENKNDQYYLGMSFLSRFDDYLFIPNKMLLCFNAKNFTRYDSKLLRTIAVRYFNNKVEIFYNEPKDIEKFGLKNGDIVLEVNSQKVLPEDITYLRNQLSETPSGKLTIKIERNGAQQVINI</sequence>
<dbReference type="RefSeq" id="WP_023044294.1">
    <property type="nucleotide sequence ID" value="NZ_CAWLUD010000036.1"/>
</dbReference>
<comment type="caution">
    <text evidence="1">The sequence shown here is derived from an EMBL/GenBank/DDBJ whole genome shotgun (WGS) entry which is preliminary data.</text>
</comment>
<dbReference type="GO" id="GO:0006508">
    <property type="term" value="P:proteolysis"/>
    <property type="evidence" value="ECO:0007669"/>
    <property type="project" value="UniProtKB-KW"/>
</dbReference>
<dbReference type="GO" id="GO:0004190">
    <property type="term" value="F:aspartic-type endopeptidase activity"/>
    <property type="evidence" value="ECO:0007669"/>
    <property type="project" value="InterPro"/>
</dbReference>
<keyword evidence="1" id="KW-0645">Protease</keyword>
<gene>
    <name evidence="1" type="ORF">MEG1DRAFT_02249</name>
</gene>
<dbReference type="SUPFAM" id="SSF50630">
    <property type="entry name" value="Acid proteases"/>
    <property type="match status" value="1"/>
</dbReference>